<protein>
    <submittedName>
        <fullName evidence="1">Uncharacterized protein</fullName>
    </submittedName>
</protein>
<sequence>MQSEILHNSGLFDFTVKEKDGDLIETKEAGEDEVTTLLRKGETLTFNSGFTSLNDLEPGLYEFTAEADFRKSVTEPEQRAELMRMILISE</sequence>
<dbReference type="AlphaFoldDB" id="A0A0C2VG43"/>
<accession>A0A0C2VG43</accession>
<name>A0A0C2VG43_9BACL</name>
<organism evidence="1 2">
    <name type="scientific">Jeotgalibacillus campisalis</name>
    <dbReference type="NCBI Taxonomy" id="220754"/>
    <lineage>
        <taxon>Bacteria</taxon>
        <taxon>Bacillati</taxon>
        <taxon>Bacillota</taxon>
        <taxon>Bacilli</taxon>
        <taxon>Bacillales</taxon>
        <taxon>Caryophanaceae</taxon>
        <taxon>Jeotgalibacillus</taxon>
    </lineage>
</organism>
<evidence type="ECO:0000313" key="2">
    <source>
        <dbReference type="Proteomes" id="UP000031972"/>
    </source>
</evidence>
<dbReference type="PATRIC" id="fig|220754.4.peg.3380"/>
<keyword evidence="2" id="KW-1185">Reference proteome</keyword>
<dbReference type="Proteomes" id="UP000031972">
    <property type="component" value="Unassembled WGS sequence"/>
</dbReference>
<comment type="caution">
    <text evidence="1">The sequence shown here is derived from an EMBL/GenBank/DDBJ whole genome shotgun (WGS) entry which is preliminary data.</text>
</comment>
<evidence type="ECO:0000313" key="1">
    <source>
        <dbReference type="EMBL" id="KIL42963.1"/>
    </source>
</evidence>
<dbReference type="EMBL" id="JXRR01000022">
    <property type="protein sequence ID" value="KIL42963.1"/>
    <property type="molecule type" value="Genomic_DNA"/>
</dbReference>
<reference evidence="1 2" key="1">
    <citation type="submission" date="2015-01" db="EMBL/GenBank/DDBJ databases">
        <title>Jeotgalibacillus campisalis genome sequencing.</title>
        <authorList>
            <person name="Goh K.M."/>
            <person name="Chan K.-G."/>
            <person name="Yaakop A.S."/>
            <person name="Ee R."/>
            <person name="Gan H.M."/>
            <person name="Chan C.S."/>
        </authorList>
    </citation>
    <scope>NUCLEOTIDE SEQUENCE [LARGE SCALE GENOMIC DNA]</scope>
    <source>
        <strain evidence="1 2">SF-57</strain>
    </source>
</reference>
<gene>
    <name evidence="1" type="ORF">KR50_33660</name>
</gene>
<proteinExistence type="predicted"/>